<evidence type="ECO:0000313" key="9">
    <source>
        <dbReference type="Proteomes" id="UP001595897"/>
    </source>
</evidence>
<evidence type="ECO:0000256" key="1">
    <source>
        <dbReference type="ARBA" id="ARBA00007401"/>
    </source>
</evidence>
<dbReference type="Gene3D" id="3.20.20.80">
    <property type="entry name" value="Glycosidases"/>
    <property type="match status" value="1"/>
</dbReference>
<evidence type="ECO:0000256" key="3">
    <source>
        <dbReference type="ARBA" id="ARBA00023295"/>
    </source>
</evidence>
<evidence type="ECO:0000259" key="5">
    <source>
        <dbReference type="Pfam" id="PF00703"/>
    </source>
</evidence>
<dbReference type="Pfam" id="PF00703">
    <property type="entry name" value="Glyco_hydro_2"/>
    <property type="match status" value="1"/>
</dbReference>
<dbReference type="SUPFAM" id="SSF49785">
    <property type="entry name" value="Galactose-binding domain-like"/>
    <property type="match status" value="1"/>
</dbReference>
<keyword evidence="3" id="KW-0326">Glycosidase</keyword>
<evidence type="ECO:0000256" key="4">
    <source>
        <dbReference type="SAM" id="SignalP"/>
    </source>
</evidence>
<dbReference type="Gene3D" id="2.60.120.260">
    <property type="entry name" value="Galactose-binding domain-like"/>
    <property type="match status" value="1"/>
</dbReference>
<protein>
    <submittedName>
        <fullName evidence="8">Glycoside hydrolase family 2 protein</fullName>
    </submittedName>
</protein>
<dbReference type="GO" id="GO:0016787">
    <property type="term" value="F:hydrolase activity"/>
    <property type="evidence" value="ECO:0007669"/>
    <property type="project" value="UniProtKB-KW"/>
</dbReference>
<evidence type="ECO:0000259" key="6">
    <source>
        <dbReference type="Pfam" id="PF02836"/>
    </source>
</evidence>
<feature type="domain" description="Glycosyl hydrolases family 2 sugar binding" evidence="7">
    <location>
        <begin position="110"/>
        <end position="181"/>
    </location>
</feature>
<sequence>MLKHNYVLIFIALTMSIVSASCLAKWQKPVGVMYTSWGEQVTPENSWTEYPRPQMERENWTNLNGLWQFATVDASKFAQTIVYDQDILVPFVMESPLSGIGERLPQGHVMWYQKRFEYAPNQQGRTLLNFEGVDYSCRVWVNGIHVGTHTGGNLPFSFDVTHAIKQGQNTIKLRVIDETDAADRYQLRGKQKVDNHSIWYTPSSGIWQTVWLEDVPNTYIESLRMQADMNGQFFLSAELGGADLSQYHIALELLLADKTVHKSMSTHSQMQITLDNVELWSVKSPTLYTVKVTLQDKAGNVLDEVQSYAGFRRLGKEKDEAGDWRFTLNGEQVFHWGPLDQGWWPDGLLNPPSDEAMVFDLQYLKAAGFNMVRKHKKVEPRRYYYHTDRLGLLVWQDHVSGGRGETDFSSSVEGEAEWPQWKRLESLSESWKPRPHYPVLYANRETDIVEAHWPDWAHAQFMLELKTMIDTLYNHPSVVLWTTFNERWGQHRTMEVGRWVEQYDPSRYLNIASGGNFFPIGDVADQHDYPNPSFPLDVPLYNDYVKVVGEFGGHGWQVEGHQWDTNKDIMVYGGTPKNNADFKQRYKNTIEMLADLKAKGIAAGVYTQTSDVEIELNGLMTYDRKYLKFTAQELKTIHQNAGLSK</sequence>
<evidence type="ECO:0000256" key="2">
    <source>
        <dbReference type="ARBA" id="ARBA00022801"/>
    </source>
</evidence>
<feature type="signal peptide" evidence="4">
    <location>
        <begin position="1"/>
        <end position="20"/>
    </location>
</feature>
<dbReference type="Proteomes" id="UP001595897">
    <property type="component" value="Unassembled WGS sequence"/>
</dbReference>
<dbReference type="InterPro" id="IPR006103">
    <property type="entry name" value="Glyco_hydro_2_cat"/>
</dbReference>
<feature type="domain" description="Glycoside hydrolase family 2 catalytic" evidence="6">
    <location>
        <begin position="355"/>
        <end position="512"/>
    </location>
</feature>
<dbReference type="SUPFAM" id="SSF51445">
    <property type="entry name" value="(Trans)glycosidases"/>
    <property type="match status" value="1"/>
</dbReference>
<dbReference type="Gene3D" id="2.60.40.10">
    <property type="entry name" value="Immunoglobulins"/>
    <property type="match status" value="1"/>
</dbReference>
<organism evidence="8 9">
    <name type="scientific">Glaciecola siphonariae</name>
    <dbReference type="NCBI Taxonomy" id="521012"/>
    <lineage>
        <taxon>Bacteria</taxon>
        <taxon>Pseudomonadati</taxon>
        <taxon>Pseudomonadota</taxon>
        <taxon>Gammaproteobacteria</taxon>
        <taxon>Alteromonadales</taxon>
        <taxon>Alteromonadaceae</taxon>
        <taxon>Glaciecola</taxon>
    </lineage>
</organism>
<dbReference type="InterPro" id="IPR017853">
    <property type="entry name" value="GH"/>
</dbReference>
<keyword evidence="4" id="KW-0732">Signal</keyword>
<dbReference type="Pfam" id="PF02837">
    <property type="entry name" value="Glyco_hydro_2_N"/>
    <property type="match status" value="1"/>
</dbReference>
<dbReference type="Pfam" id="PF02836">
    <property type="entry name" value="Glyco_hydro_2_C"/>
    <property type="match status" value="1"/>
</dbReference>
<comment type="similarity">
    <text evidence="1">Belongs to the glycosyl hydrolase 2 family.</text>
</comment>
<feature type="domain" description="Glycoside hydrolase family 2 immunoglobulin-like beta-sandwich" evidence="5">
    <location>
        <begin position="260"/>
        <end position="312"/>
    </location>
</feature>
<dbReference type="PANTHER" id="PTHR42732:SF2">
    <property type="entry name" value="BETA-MANNOSIDASE"/>
    <property type="match status" value="1"/>
</dbReference>
<dbReference type="RefSeq" id="WP_382405938.1">
    <property type="nucleotide sequence ID" value="NZ_JBHSGU010000002.1"/>
</dbReference>
<name>A0ABV9LSR9_9ALTE</name>
<dbReference type="InterPro" id="IPR008979">
    <property type="entry name" value="Galactose-bd-like_sf"/>
</dbReference>
<dbReference type="InterPro" id="IPR006102">
    <property type="entry name" value="Ig-like_GH2"/>
</dbReference>
<dbReference type="InterPro" id="IPR006104">
    <property type="entry name" value="Glyco_hydro_2_N"/>
</dbReference>
<keyword evidence="2 8" id="KW-0378">Hydrolase</keyword>
<comment type="caution">
    <text evidence="8">The sequence shown here is derived from an EMBL/GenBank/DDBJ whole genome shotgun (WGS) entry which is preliminary data.</text>
</comment>
<proteinExistence type="inferred from homology"/>
<dbReference type="EMBL" id="JBHSGU010000002">
    <property type="protein sequence ID" value="MFC4699184.1"/>
    <property type="molecule type" value="Genomic_DNA"/>
</dbReference>
<dbReference type="PROSITE" id="PS51257">
    <property type="entry name" value="PROKAR_LIPOPROTEIN"/>
    <property type="match status" value="1"/>
</dbReference>
<keyword evidence="9" id="KW-1185">Reference proteome</keyword>
<dbReference type="SUPFAM" id="SSF49303">
    <property type="entry name" value="beta-Galactosidase/glucuronidase domain"/>
    <property type="match status" value="1"/>
</dbReference>
<evidence type="ECO:0000313" key="8">
    <source>
        <dbReference type="EMBL" id="MFC4699184.1"/>
    </source>
</evidence>
<accession>A0ABV9LSR9</accession>
<reference evidence="9" key="1">
    <citation type="journal article" date="2019" name="Int. J. Syst. Evol. Microbiol.">
        <title>The Global Catalogue of Microorganisms (GCM) 10K type strain sequencing project: providing services to taxonomists for standard genome sequencing and annotation.</title>
        <authorList>
            <consortium name="The Broad Institute Genomics Platform"/>
            <consortium name="The Broad Institute Genome Sequencing Center for Infectious Disease"/>
            <person name="Wu L."/>
            <person name="Ma J."/>
        </authorList>
    </citation>
    <scope>NUCLEOTIDE SEQUENCE [LARGE SCALE GENOMIC DNA]</scope>
    <source>
        <strain evidence="9">KACC 12507</strain>
    </source>
</reference>
<dbReference type="InterPro" id="IPR051913">
    <property type="entry name" value="GH2_Domain-Containing"/>
</dbReference>
<gene>
    <name evidence="8" type="ORF">ACFO4O_03315</name>
</gene>
<dbReference type="PANTHER" id="PTHR42732">
    <property type="entry name" value="BETA-GALACTOSIDASE"/>
    <property type="match status" value="1"/>
</dbReference>
<feature type="chain" id="PRO_5045180929" evidence="4">
    <location>
        <begin position="21"/>
        <end position="645"/>
    </location>
</feature>
<evidence type="ECO:0000259" key="7">
    <source>
        <dbReference type="Pfam" id="PF02837"/>
    </source>
</evidence>
<dbReference type="InterPro" id="IPR036156">
    <property type="entry name" value="Beta-gal/glucu_dom_sf"/>
</dbReference>
<dbReference type="InterPro" id="IPR013783">
    <property type="entry name" value="Ig-like_fold"/>
</dbReference>